<evidence type="ECO:0000313" key="4">
    <source>
        <dbReference type="EMBL" id="SJN36948.1"/>
    </source>
</evidence>
<keyword evidence="2" id="KW-1133">Transmembrane helix</keyword>
<sequence length="606" mass="65131">MRGRRLLLGTALAAFLLSTGCAVVQTELTVEDDGSGVREMGVVVPQQGMDSADVKAADIEASVKRHLPEELSYEGMETQSEDGEEAVVLRFRLEYDDVEDYEQKVEALLEDSGVDREVEIVQTRTESDLVEGVQVRENFTSTDLLGWIEAGLEDDDVVEENGISVSSSPDPDTVVIDGKDYEAGTGQLRVEEVKDHGFGRAELVLNRVGEGRFGANLELTHGSEPDKVTRERVEKYFEDRLPEGASLEPTSSDGYGFGGYRVSLGEGTAGEIADRLKKVTGEDAVRLEQSTRPVDGDPLAVQDVLSYRLDATQLLSPRAGDYAVNVRLEDGQSSPTATGTQGELTVDRRVDLNRSEHVVTFHSVDDVEVQASFGVPAADADDAVRDRLREALQPAEGDLAVEERDDRVDFTVGFRGSPEEVSRQIGEYAAMPVSIGVTEIEGGLRPRAHVDVDVSALAYKLPGEHSARPTLTVERPTGAKVQEEDVQVGTLDGDRVVSDQGAYVSFAMQTVSTAWWVMIGAIVLVILVLIACAVIFRRRIASVLSGAWGRREQVVERARATAGSVATAGAAAGAAAGASWAAARAGAGGGAEDEPRDGEFHESQLR</sequence>
<proteinExistence type="predicted"/>
<dbReference type="PROSITE" id="PS51257">
    <property type="entry name" value="PROKAR_LIPOPROTEIN"/>
    <property type="match status" value="1"/>
</dbReference>
<evidence type="ECO:0000256" key="2">
    <source>
        <dbReference type="SAM" id="Phobius"/>
    </source>
</evidence>
<dbReference type="RefSeq" id="WP_087134690.1">
    <property type="nucleotide sequence ID" value="NZ_FUKP01000072.1"/>
</dbReference>
<dbReference type="AlphaFoldDB" id="A0A1R4JY93"/>
<gene>
    <name evidence="4" type="ORF">FM125_11315</name>
</gene>
<feature type="chain" id="PRO_5012865183" evidence="3">
    <location>
        <begin position="25"/>
        <end position="606"/>
    </location>
</feature>
<dbReference type="EMBL" id="FUKP01000072">
    <property type="protein sequence ID" value="SJN36948.1"/>
    <property type="molecule type" value="Genomic_DNA"/>
</dbReference>
<accession>A0A1R4JY93</accession>
<name>A0A1R4JY93_9MICC</name>
<evidence type="ECO:0000256" key="3">
    <source>
        <dbReference type="SAM" id="SignalP"/>
    </source>
</evidence>
<dbReference type="Proteomes" id="UP000196230">
    <property type="component" value="Unassembled WGS sequence"/>
</dbReference>
<reference evidence="4 5" key="1">
    <citation type="submission" date="2017-02" db="EMBL/GenBank/DDBJ databases">
        <authorList>
            <person name="Peterson S.W."/>
        </authorList>
    </citation>
    <scope>NUCLEOTIDE SEQUENCE [LARGE SCALE GENOMIC DNA]</scope>
    <source>
        <strain evidence="4 5">2B3F</strain>
    </source>
</reference>
<keyword evidence="2" id="KW-0812">Transmembrane</keyword>
<protein>
    <submittedName>
        <fullName evidence="4">Weak similarity to adhesions</fullName>
    </submittedName>
</protein>
<keyword evidence="3" id="KW-0732">Signal</keyword>
<feature type="compositionally biased region" description="Basic and acidic residues" evidence="1">
    <location>
        <begin position="597"/>
        <end position="606"/>
    </location>
</feature>
<keyword evidence="2" id="KW-0472">Membrane</keyword>
<feature type="region of interest" description="Disordered" evidence="1">
    <location>
        <begin position="586"/>
        <end position="606"/>
    </location>
</feature>
<evidence type="ECO:0000313" key="5">
    <source>
        <dbReference type="Proteomes" id="UP000196230"/>
    </source>
</evidence>
<feature type="transmembrane region" description="Helical" evidence="2">
    <location>
        <begin position="514"/>
        <end position="536"/>
    </location>
</feature>
<organism evidence="4 5">
    <name type="scientific">Micrococcus lylae</name>
    <dbReference type="NCBI Taxonomy" id="1273"/>
    <lineage>
        <taxon>Bacteria</taxon>
        <taxon>Bacillati</taxon>
        <taxon>Actinomycetota</taxon>
        <taxon>Actinomycetes</taxon>
        <taxon>Micrococcales</taxon>
        <taxon>Micrococcaceae</taxon>
        <taxon>Micrococcus</taxon>
    </lineage>
</organism>
<feature type="signal peptide" evidence="3">
    <location>
        <begin position="1"/>
        <end position="24"/>
    </location>
</feature>
<evidence type="ECO:0000256" key="1">
    <source>
        <dbReference type="SAM" id="MobiDB-lite"/>
    </source>
</evidence>